<dbReference type="AlphaFoldDB" id="A0A5B7GHZ5"/>
<name>A0A5B7GHZ5_PORTR</name>
<comment type="caution">
    <text evidence="1">The sequence shown here is derived from an EMBL/GenBank/DDBJ whole genome shotgun (WGS) entry which is preliminary data.</text>
</comment>
<accession>A0A5B7GHZ5</accession>
<proteinExistence type="predicted"/>
<dbReference type="EMBL" id="VSRR010016808">
    <property type="protein sequence ID" value="MPC59711.1"/>
    <property type="molecule type" value="Genomic_DNA"/>
</dbReference>
<reference evidence="1 2" key="1">
    <citation type="submission" date="2019-05" db="EMBL/GenBank/DDBJ databases">
        <title>Another draft genome of Portunus trituberculatus and its Hox gene families provides insights of decapod evolution.</title>
        <authorList>
            <person name="Jeong J.-H."/>
            <person name="Song I."/>
            <person name="Kim S."/>
            <person name="Choi T."/>
            <person name="Kim D."/>
            <person name="Ryu S."/>
            <person name="Kim W."/>
        </authorList>
    </citation>
    <scope>NUCLEOTIDE SEQUENCE [LARGE SCALE GENOMIC DNA]</scope>
    <source>
        <tissue evidence="1">Muscle</tissue>
    </source>
</reference>
<keyword evidence="2" id="KW-1185">Reference proteome</keyword>
<dbReference type="Proteomes" id="UP000324222">
    <property type="component" value="Unassembled WGS sequence"/>
</dbReference>
<evidence type="ECO:0000313" key="1">
    <source>
        <dbReference type="EMBL" id="MPC59711.1"/>
    </source>
</evidence>
<evidence type="ECO:0000313" key="2">
    <source>
        <dbReference type="Proteomes" id="UP000324222"/>
    </source>
</evidence>
<gene>
    <name evidence="1" type="ORF">E2C01_053738</name>
</gene>
<organism evidence="1 2">
    <name type="scientific">Portunus trituberculatus</name>
    <name type="common">Swimming crab</name>
    <name type="synonym">Neptunus trituberculatus</name>
    <dbReference type="NCBI Taxonomy" id="210409"/>
    <lineage>
        <taxon>Eukaryota</taxon>
        <taxon>Metazoa</taxon>
        <taxon>Ecdysozoa</taxon>
        <taxon>Arthropoda</taxon>
        <taxon>Crustacea</taxon>
        <taxon>Multicrustacea</taxon>
        <taxon>Malacostraca</taxon>
        <taxon>Eumalacostraca</taxon>
        <taxon>Eucarida</taxon>
        <taxon>Decapoda</taxon>
        <taxon>Pleocyemata</taxon>
        <taxon>Brachyura</taxon>
        <taxon>Eubrachyura</taxon>
        <taxon>Portunoidea</taxon>
        <taxon>Portunidae</taxon>
        <taxon>Portuninae</taxon>
        <taxon>Portunus</taxon>
    </lineage>
</organism>
<sequence length="34" mass="4018">MNMETHVFLGILKQLGCDKTIFFDIRMGLWKSED</sequence>
<protein>
    <submittedName>
        <fullName evidence="1">Uncharacterized protein</fullName>
    </submittedName>
</protein>